<evidence type="ECO:0000256" key="4">
    <source>
        <dbReference type="ARBA" id="ARBA00022801"/>
    </source>
</evidence>
<dbReference type="GO" id="GO:0006508">
    <property type="term" value="P:proteolysis"/>
    <property type="evidence" value="ECO:0007669"/>
    <property type="project" value="UniProtKB-KW"/>
</dbReference>
<comment type="similarity">
    <text evidence="2">Belongs to the peptidase S54 family.</text>
</comment>
<gene>
    <name evidence="9" type="ORF">HLY00_1019</name>
</gene>
<evidence type="ECO:0000256" key="5">
    <source>
        <dbReference type="ARBA" id="ARBA00022989"/>
    </source>
</evidence>
<dbReference type="InterPro" id="IPR022764">
    <property type="entry name" value="Peptidase_S54_rhomboid_dom"/>
</dbReference>
<evidence type="ECO:0000256" key="1">
    <source>
        <dbReference type="ARBA" id="ARBA00004141"/>
    </source>
</evidence>
<feature type="transmembrane region" description="Helical" evidence="7">
    <location>
        <begin position="181"/>
        <end position="198"/>
    </location>
</feature>
<feature type="transmembrane region" description="Helical" evidence="7">
    <location>
        <begin position="79"/>
        <end position="97"/>
    </location>
</feature>
<keyword evidence="5 7" id="KW-1133">Transmembrane helix</keyword>
<dbReference type="EMBL" id="JABFYL010000035">
    <property type="protein sequence ID" value="NVN51279.1"/>
    <property type="molecule type" value="Genomic_DNA"/>
</dbReference>
<keyword evidence="4" id="KW-0378">Hydrolase</keyword>
<feature type="transmembrane region" description="Helical" evidence="7">
    <location>
        <begin position="156"/>
        <end position="175"/>
    </location>
</feature>
<evidence type="ECO:0000313" key="9">
    <source>
        <dbReference type="EMBL" id="NVN51279.1"/>
    </source>
</evidence>
<feature type="transmembrane region" description="Helical" evidence="7">
    <location>
        <begin position="259"/>
        <end position="278"/>
    </location>
</feature>
<dbReference type="AlphaFoldDB" id="A0A850PLS7"/>
<keyword evidence="6 7" id="KW-0472">Membrane</keyword>
<dbReference type="RefSeq" id="WP_178359612.1">
    <property type="nucleotide sequence ID" value="NZ_JABFYL010000035.1"/>
</dbReference>
<evidence type="ECO:0000313" key="10">
    <source>
        <dbReference type="Proteomes" id="UP000570517"/>
    </source>
</evidence>
<dbReference type="PANTHER" id="PTHR43731">
    <property type="entry name" value="RHOMBOID PROTEASE"/>
    <property type="match status" value="1"/>
</dbReference>
<dbReference type="GO" id="GO:0004252">
    <property type="term" value="F:serine-type endopeptidase activity"/>
    <property type="evidence" value="ECO:0007669"/>
    <property type="project" value="InterPro"/>
</dbReference>
<evidence type="ECO:0000256" key="2">
    <source>
        <dbReference type="ARBA" id="ARBA00009045"/>
    </source>
</evidence>
<keyword evidence="9" id="KW-0645">Protease</keyword>
<dbReference type="Proteomes" id="UP000570517">
    <property type="component" value="Unassembled WGS sequence"/>
</dbReference>
<sequence>MSYYPNPPGTPPQTPTCYRHPDRPTYVRCTRCNQFICPECMHSASVGHQCPVCFGEGARSVRQVTTPFGGAPPKSATPLVTYVLIGLNVLMFVLQMASPGLERALGLWSPAVADGEVYRLLTSAFLHFGTAHIAFNMLALYFVGPPLEMALGRLRFVGLYLLSALGGSVLVYLLTLNALTAGASGAVFGLFGATFVVGRKLRMDVRGVAAIIVLNMVFTFVYPLITSQNISWQGHLGGLVTGAVVAAAYVYAPRQQRNLVQAGATVALLVVFVGLIVWRTADLRAMFGVA</sequence>
<feature type="transmembrane region" description="Helical" evidence="7">
    <location>
        <begin position="231"/>
        <end position="252"/>
    </location>
</feature>
<evidence type="ECO:0000259" key="8">
    <source>
        <dbReference type="Pfam" id="PF01694"/>
    </source>
</evidence>
<evidence type="ECO:0000256" key="6">
    <source>
        <dbReference type="ARBA" id="ARBA00023136"/>
    </source>
</evidence>
<feature type="transmembrane region" description="Helical" evidence="7">
    <location>
        <begin position="117"/>
        <end position="144"/>
    </location>
</feature>
<evidence type="ECO:0000256" key="3">
    <source>
        <dbReference type="ARBA" id="ARBA00022692"/>
    </source>
</evidence>
<feature type="transmembrane region" description="Helical" evidence="7">
    <location>
        <begin position="205"/>
        <end position="225"/>
    </location>
</feature>
<dbReference type="PANTHER" id="PTHR43731:SF14">
    <property type="entry name" value="PRESENILIN-ASSOCIATED RHOMBOID-LIKE PROTEIN, MITOCHONDRIAL"/>
    <property type="match status" value="1"/>
</dbReference>
<evidence type="ECO:0000256" key="7">
    <source>
        <dbReference type="SAM" id="Phobius"/>
    </source>
</evidence>
<dbReference type="InterPro" id="IPR050925">
    <property type="entry name" value="Rhomboid_protease_S54"/>
</dbReference>
<dbReference type="InterPro" id="IPR035952">
    <property type="entry name" value="Rhomboid-like_sf"/>
</dbReference>
<keyword evidence="3 7" id="KW-0812">Transmembrane</keyword>
<dbReference type="SUPFAM" id="SSF144091">
    <property type="entry name" value="Rhomboid-like"/>
    <property type="match status" value="1"/>
</dbReference>
<dbReference type="GO" id="GO:0016020">
    <property type="term" value="C:membrane"/>
    <property type="evidence" value="ECO:0007669"/>
    <property type="project" value="UniProtKB-SubCell"/>
</dbReference>
<dbReference type="Gene3D" id="1.20.1540.10">
    <property type="entry name" value="Rhomboid-like"/>
    <property type="match status" value="1"/>
</dbReference>
<keyword evidence="10" id="KW-1185">Reference proteome</keyword>
<name>A0A850PLS7_9MYCO</name>
<organism evidence="9 10">
    <name type="scientific">Mycolicibacterium hippocampi</name>
    <dbReference type="NCBI Taxonomy" id="659824"/>
    <lineage>
        <taxon>Bacteria</taxon>
        <taxon>Bacillati</taxon>
        <taxon>Actinomycetota</taxon>
        <taxon>Actinomycetes</taxon>
        <taxon>Mycobacteriales</taxon>
        <taxon>Mycobacteriaceae</taxon>
        <taxon>Mycolicibacterium</taxon>
    </lineage>
</organism>
<dbReference type="Pfam" id="PF01694">
    <property type="entry name" value="Rhomboid"/>
    <property type="match status" value="1"/>
</dbReference>
<feature type="domain" description="Peptidase S54 rhomboid" evidence="8">
    <location>
        <begin position="115"/>
        <end position="250"/>
    </location>
</feature>
<dbReference type="SUPFAM" id="SSF57845">
    <property type="entry name" value="B-box zinc-binding domain"/>
    <property type="match status" value="1"/>
</dbReference>
<accession>A0A850PLS7</accession>
<protein>
    <submittedName>
        <fullName evidence="9">Rhomboid family serine protease</fullName>
    </submittedName>
</protein>
<proteinExistence type="inferred from homology"/>
<comment type="caution">
    <text evidence="9">The sequence shown here is derived from an EMBL/GenBank/DDBJ whole genome shotgun (WGS) entry which is preliminary data.</text>
</comment>
<reference evidence="9 10" key="1">
    <citation type="submission" date="2020-05" db="EMBL/GenBank/DDBJ databases">
        <title>Draft genome sequence of Mycobacterium hippocampi DL, isolated from European seabass, Dicentrarchus labrax, reared in fish farms.</title>
        <authorList>
            <person name="Stathopoulou P."/>
            <person name="Asimakis E."/>
            <person name="Tzokas K."/>
            <person name="Batargias C."/>
            <person name="Tsiamis G."/>
        </authorList>
    </citation>
    <scope>NUCLEOTIDE SEQUENCE [LARGE SCALE GENOMIC DNA]</scope>
    <source>
        <strain evidence="9 10">DL</strain>
    </source>
</reference>
<comment type="subcellular location">
    <subcellularLocation>
        <location evidence="1">Membrane</location>
        <topology evidence="1">Multi-pass membrane protein</topology>
    </subcellularLocation>
</comment>